<feature type="transmembrane region" description="Helical" evidence="7">
    <location>
        <begin position="150"/>
        <end position="173"/>
    </location>
</feature>
<evidence type="ECO:0000256" key="6">
    <source>
        <dbReference type="ARBA" id="ARBA00023136"/>
    </source>
</evidence>
<sequence>MHKVMMGLARGMAVAGGVVLSALIVLTCLSIAGRLLNGAFHSSLMQGIAPGLSRWMLDLGVGPINGDFELVEAGVAFAIFAFIPLCQISSGHASVDVLANMLPRGVNRFLRMVTEALFAAVLVLIAWKLFDGMMSKKSYGETSFLLQFPVWWAYGASLIGAVMAAVVGVYMAVVRIIEFLTGRIRIWDGVETDQ</sequence>
<comment type="caution">
    <text evidence="9">The sequence shown here is derived from an EMBL/GenBank/DDBJ whole genome shotgun (WGS) entry which is preliminary data.</text>
</comment>
<comment type="function">
    <text evidence="7">Part of the tripartite ATP-independent periplasmic (TRAP) transport system.</text>
</comment>
<dbReference type="InterPro" id="IPR055348">
    <property type="entry name" value="DctQ"/>
</dbReference>
<evidence type="ECO:0000259" key="8">
    <source>
        <dbReference type="Pfam" id="PF04290"/>
    </source>
</evidence>
<keyword evidence="7" id="KW-0997">Cell inner membrane</keyword>
<comment type="subunit">
    <text evidence="7">The complex comprises the extracytoplasmic solute receptor protein and the two transmembrane proteins.</text>
</comment>
<dbReference type="Pfam" id="PF04290">
    <property type="entry name" value="DctQ"/>
    <property type="match status" value="1"/>
</dbReference>
<evidence type="ECO:0000313" key="9">
    <source>
        <dbReference type="EMBL" id="MDK3016866.1"/>
    </source>
</evidence>
<dbReference type="EMBL" id="JASNJD010000002">
    <property type="protein sequence ID" value="MDK3016866.1"/>
    <property type="molecule type" value="Genomic_DNA"/>
</dbReference>
<feature type="transmembrane region" description="Helical" evidence="7">
    <location>
        <begin position="71"/>
        <end position="88"/>
    </location>
</feature>
<keyword evidence="6 7" id="KW-0472">Membrane</keyword>
<keyword evidence="5 7" id="KW-1133">Transmembrane helix</keyword>
<name>A0ABT7EWZ5_9RHOB</name>
<evidence type="ECO:0000256" key="3">
    <source>
        <dbReference type="ARBA" id="ARBA00022475"/>
    </source>
</evidence>
<comment type="caution">
    <text evidence="7">Lacks conserved residue(s) required for the propagation of feature annotation.</text>
</comment>
<dbReference type="RefSeq" id="WP_284479679.1">
    <property type="nucleotide sequence ID" value="NZ_JASNJD010000002.1"/>
</dbReference>
<accession>A0ABT7EWZ5</accession>
<evidence type="ECO:0000256" key="4">
    <source>
        <dbReference type="ARBA" id="ARBA00022692"/>
    </source>
</evidence>
<evidence type="ECO:0000256" key="2">
    <source>
        <dbReference type="ARBA" id="ARBA00022448"/>
    </source>
</evidence>
<evidence type="ECO:0000256" key="5">
    <source>
        <dbReference type="ARBA" id="ARBA00022989"/>
    </source>
</evidence>
<proteinExistence type="inferred from homology"/>
<evidence type="ECO:0000313" key="10">
    <source>
        <dbReference type="Proteomes" id="UP001243757"/>
    </source>
</evidence>
<keyword evidence="10" id="KW-1185">Reference proteome</keyword>
<gene>
    <name evidence="9" type="ORF">QO033_04210</name>
</gene>
<evidence type="ECO:0000256" key="1">
    <source>
        <dbReference type="ARBA" id="ARBA00004651"/>
    </source>
</evidence>
<feature type="transmembrane region" description="Helical" evidence="7">
    <location>
        <begin position="109"/>
        <end position="130"/>
    </location>
</feature>
<keyword evidence="3" id="KW-1003">Cell membrane</keyword>
<protein>
    <recommendedName>
        <fullName evidence="7">TRAP transporter small permease protein</fullName>
    </recommendedName>
</protein>
<dbReference type="Proteomes" id="UP001243757">
    <property type="component" value="Unassembled WGS sequence"/>
</dbReference>
<comment type="subcellular location">
    <subcellularLocation>
        <location evidence="7">Cell inner membrane</location>
        <topology evidence="7">Multi-pass membrane protein</topology>
    </subcellularLocation>
    <subcellularLocation>
        <location evidence="1">Cell membrane</location>
        <topology evidence="1">Multi-pass membrane protein</topology>
    </subcellularLocation>
</comment>
<organism evidence="9 10">
    <name type="scientific">Pseudodonghicola flavimaris</name>
    <dbReference type="NCBI Taxonomy" id="3050036"/>
    <lineage>
        <taxon>Bacteria</taxon>
        <taxon>Pseudomonadati</taxon>
        <taxon>Pseudomonadota</taxon>
        <taxon>Alphaproteobacteria</taxon>
        <taxon>Rhodobacterales</taxon>
        <taxon>Paracoccaceae</taxon>
        <taxon>Pseudodonghicola</taxon>
    </lineage>
</organism>
<reference evidence="9 10" key="1">
    <citation type="submission" date="2023-05" db="EMBL/GenBank/DDBJ databases">
        <title>Pseudodonghicola sp. nov.</title>
        <authorList>
            <person name="Huang J."/>
        </authorList>
    </citation>
    <scope>NUCLEOTIDE SEQUENCE [LARGE SCALE GENOMIC DNA]</scope>
    <source>
        <strain evidence="9 10">IC7</strain>
    </source>
</reference>
<comment type="similarity">
    <text evidence="7">Belongs to the TRAP transporter small permease family.</text>
</comment>
<evidence type="ECO:0000256" key="7">
    <source>
        <dbReference type="RuleBase" id="RU369079"/>
    </source>
</evidence>
<keyword evidence="4 7" id="KW-0812">Transmembrane</keyword>
<keyword evidence="2 7" id="KW-0813">Transport</keyword>
<feature type="domain" description="Tripartite ATP-independent periplasmic transporters DctQ component" evidence="8">
    <location>
        <begin position="62"/>
        <end position="174"/>
    </location>
</feature>